<dbReference type="Proteomes" id="UP000469558">
    <property type="component" value="Unassembled WGS sequence"/>
</dbReference>
<comment type="caution">
    <text evidence="2">The sequence shown here is derived from an EMBL/GenBank/DDBJ whole genome shotgun (WGS) entry which is preliminary data.</text>
</comment>
<dbReference type="OrthoDB" id="3687641at2759"/>
<dbReference type="EMBL" id="QGMK01000149">
    <property type="protein sequence ID" value="TVY83823.1"/>
    <property type="molecule type" value="Genomic_DNA"/>
</dbReference>
<dbReference type="PANTHER" id="PTHR33365:SF6">
    <property type="entry name" value="OXIDASE USTYA"/>
    <property type="match status" value="1"/>
</dbReference>
<protein>
    <submittedName>
        <fullName evidence="2">Cyclochlorotine biosynthesis protein R</fullName>
    </submittedName>
</protein>
<dbReference type="PANTHER" id="PTHR33365">
    <property type="entry name" value="YALI0B05434P"/>
    <property type="match status" value="1"/>
</dbReference>
<accession>A0A8T9CMA5</accession>
<sequence>MAESVPFLNVALNHRVLVDEKDDYSTRNRPPTRWFARHWKDIALLVTTTCTIFLSLSQVHGLFLHGANASKLDCKTSILSPEIDIQRLIPNRWISDYSSADSSGMAEVDKNWNAIRAAHGIVAVDHQWAVENGLPPADDLPSDHSKGVYTLEAYHSLHCLVVIRRTMFQLAEGKSLDVPFGHSTHCIDAVRQSIMCNADDTLLYKRYNVSDGDGQLRKCRNWGLSEIGQQSIQPAIRTVRLQSQVRIEMGVMPGHRSEME</sequence>
<dbReference type="GO" id="GO:0043386">
    <property type="term" value="P:mycotoxin biosynthetic process"/>
    <property type="evidence" value="ECO:0007669"/>
    <property type="project" value="InterPro"/>
</dbReference>
<keyword evidence="3" id="KW-1185">Reference proteome</keyword>
<dbReference type="Pfam" id="PF11807">
    <property type="entry name" value="UstYa"/>
    <property type="match status" value="1"/>
</dbReference>
<dbReference type="InterPro" id="IPR021765">
    <property type="entry name" value="UstYa-like"/>
</dbReference>
<reference evidence="2 3" key="1">
    <citation type="submission" date="2018-05" db="EMBL/GenBank/DDBJ databases">
        <title>Genome sequencing and assembly of the regulated plant pathogen Lachnellula willkommii and related sister species for the development of diagnostic species identification markers.</title>
        <authorList>
            <person name="Giroux E."/>
            <person name="Bilodeau G."/>
        </authorList>
    </citation>
    <scope>NUCLEOTIDE SEQUENCE [LARGE SCALE GENOMIC DNA]</scope>
    <source>
        <strain evidence="2 3">CBS 268.59</strain>
    </source>
</reference>
<evidence type="ECO:0000313" key="3">
    <source>
        <dbReference type="Proteomes" id="UP000469558"/>
    </source>
</evidence>
<gene>
    <name evidence="2" type="primary">cctR_1</name>
    <name evidence="2" type="ORF">LSUE1_G001334</name>
</gene>
<evidence type="ECO:0000313" key="2">
    <source>
        <dbReference type="EMBL" id="TVY83823.1"/>
    </source>
</evidence>
<comment type="similarity">
    <text evidence="1">Belongs to the ustYa family.</text>
</comment>
<organism evidence="2 3">
    <name type="scientific">Lachnellula suecica</name>
    <dbReference type="NCBI Taxonomy" id="602035"/>
    <lineage>
        <taxon>Eukaryota</taxon>
        <taxon>Fungi</taxon>
        <taxon>Dikarya</taxon>
        <taxon>Ascomycota</taxon>
        <taxon>Pezizomycotina</taxon>
        <taxon>Leotiomycetes</taxon>
        <taxon>Helotiales</taxon>
        <taxon>Lachnaceae</taxon>
        <taxon>Lachnellula</taxon>
    </lineage>
</organism>
<evidence type="ECO:0000256" key="1">
    <source>
        <dbReference type="ARBA" id="ARBA00035112"/>
    </source>
</evidence>
<proteinExistence type="inferred from homology"/>
<dbReference type="AlphaFoldDB" id="A0A8T9CMA5"/>
<name>A0A8T9CMA5_9HELO</name>